<evidence type="ECO:0000313" key="17">
    <source>
        <dbReference type="Proteomes" id="UP001255856"/>
    </source>
</evidence>
<dbReference type="InterPro" id="IPR014756">
    <property type="entry name" value="Ig_E-set"/>
</dbReference>
<dbReference type="Pfam" id="PF17655">
    <property type="entry name" value="IRK_C"/>
    <property type="match status" value="1"/>
</dbReference>
<feature type="compositionally biased region" description="Acidic residues" evidence="12">
    <location>
        <begin position="684"/>
        <end position="694"/>
    </location>
</feature>
<dbReference type="GO" id="GO:0005886">
    <property type="term" value="C:plasma membrane"/>
    <property type="evidence" value="ECO:0007669"/>
    <property type="project" value="TreeGrafter"/>
</dbReference>
<keyword evidence="9 13" id="KW-0472">Membrane</keyword>
<keyword evidence="6 11" id="KW-0630">Potassium</keyword>
<evidence type="ECO:0000256" key="8">
    <source>
        <dbReference type="ARBA" id="ARBA00023065"/>
    </source>
</evidence>
<evidence type="ECO:0000256" key="3">
    <source>
        <dbReference type="ARBA" id="ARBA00022538"/>
    </source>
</evidence>
<feature type="transmembrane region" description="Helical" evidence="13">
    <location>
        <begin position="144"/>
        <end position="166"/>
    </location>
</feature>
<dbReference type="Pfam" id="PF01007">
    <property type="entry name" value="IRK"/>
    <property type="match status" value="1"/>
</dbReference>
<evidence type="ECO:0000256" key="2">
    <source>
        <dbReference type="ARBA" id="ARBA00022448"/>
    </source>
</evidence>
<keyword evidence="4 11" id="KW-0812">Transmembrane</keyword>
<keyword evidence="8 11" id="KW-0406">Ion transport</keyword>
<evidence type="ECO:0000313" key="16">
    <source>
        <dbReference type="EMBL" id="KAK2080060.1"/>
    </source>
</evidence>
<dbReference type="InterPro" id="IPR041647">
    <property type="entry name" value="IRK_C"/>
</dbReference>
<dbReference type="Gene3D" id="1.10.287.70">
    <property type="match status" value="1"/>
</dbReference>
<dbReference type="GO" id="GO:0005242">
    <property type="term" value="F:inward rectifier potassium channel activity"/>
    <property type="evidence" value="ECO:0007669"/>
    <property type="project" value="InterPro"/>
</dbReference>
<feature type="transmembrane region" description="Helical" evidence="13">
    <location>
        <begin position="422"/>
        <end position="443"/>
    </location>
</feature>
<dbReference type="AlphaFoldDB" id="A0AAD9INF1"/>
<dbReference type="InterPro" id="IPR040445">
    <property type="entry name" value="Kir_TM"/>
</dbReference>
<evidence type="ECO:0000256" key="4">
    <source>
        <dbReference type="ARBA" id="ARBA00022692"/>
    </source>
</evidence>
<feature type="transmembrane region" description="Helical" evidence="13">
    <location>
        <begin position="76"/>
        <end position="101"/>
    </location>
</feature>
<feature type="compositionally biased region" description="Polar residues" evidence="12">
    <location>
        <begin position="699"/>
        <end position="713"/>
    </location>
</feature>
<comment type="subcellular location">
    <subcellularLocation>
        <location evidence="1 11">Membrane</location>
        <topology evidence="1 11">Multi-pass membrane protein</topology>
    </subcellularLocation>
</comment>
<evidence type="ECO:0000256" key="7">
    <source>
        <dbReference type="ARBA" id="ARBA00022989"/>
    </source>
</evidence>
<dbReference type="PANTHER" id="PTHR11767">
    <property type="entry name" value="INWARD RECTIFIER POTASSIUM CHANNEL"/>
    <property type="match status" value="1"/>
</dbReference>
<evidence type="ECO:0000256" key="1">
    <source>
        <dbReference type="ARBA" id="ARBA00004141"/>
    </source>
</evidence>
<evidence type="ECO:0000256" key="11">
    <source>
        <dbReference type="RuleBase" id="RU003822"/>
    </source>
</evidence>
<evidence type="ECO:0000256" key="6">
    <source>
        <dbReference type="ARBA" id="ARBA00022958"/>
    </source>
</evidence>
<feature type="transmembrane region" description="Helical" evidence="13">
    <location>
        <begin position="108"/>
        <end position="132"/>
    </location>
</feature>
<dbReference type="Gene3D" id="2.60.40.1400">
    <property type="entry name" value="G protein-activated inward rectifier potassium channel 1"/>
    <property type="match status" value="2"/>
</dbReference>
<accession>A0AAD9INF1</accession>
<dbReference type="GO" id="GO:1990573">
    <property type="term" value="P:potassium ion import across plasma membrane"/>
    <property type="evidence" value="ECO:0007669"/>
    <property type="project" value="TreeGrafter"/>
</dbReference>
<dbReference type="InterPro" id="IPR016449">
    <property type="entry name" value="K_chnl_inward-rec_Kir"/>
</dbReference>
<sequence length="939" mass="103599">MDIRRLTLDEIPERFQLPAPDRGVWTQEHLRARAKRPTLVMGGRKAGKSRVVYFSPNLELILFRRDFFISMLEFKVHVLVTVVFLLYIVLTFFWSAFYYLIMKYEAGCLYGATTFVEVWIYSFITMATIGYGNTGPQQCWSASTLVSLQGTVGLLLDAVVLGIIFSRISHPKQRSRSIFISDSAVISRRDGILKFMFRVADVRKTQVVDPKIKAYLYTWGEGRITAEGERVPVRVEELDIGYIDGMLILPLTIEHTIDEVSPLWGHTHDSLVAMTAEIVITFEGTTEFGNPFMARRSYVPSDIDGNTRYTIDLDAFHEVTPQPGLPPLPRAALSRLVVNRAKRTVPYPLLGHNTLVLSDAMCLFTDERGRRCLAARVADTYPNQVIEVTAKMHLYRWREPGADPPFECVPLECGYRTGADRIYLRLPIELVHICVLITGYLFINGHNVLRQRTYSVVDNVRVNHRFVPIVKHPDLQPDKLPSVRWGKFHDTALVNPRLRDMRQNSAMEPVLERLQTGLRSADPGERAAAMAALSKISPSSLEVGNDFTVANIDLARQVDKEGYAAMVAAAGDNTVTEGAEAGAFPPIPDFDEIIRDDPEGREIARMLPHIAHYALTTTDVADSLPHPGSLRPMLPGPSHFGGRIMDDRDDEDDSDEAWMQARRARLGGRVLGADKDASSFSTAETEDEDEDEGETSGSNNVHDQTKSQPQLTDASAVESETFDSLGGVLRRYTPDFDGREEDALLPSGLPADAVGVLPPQEEQGEQEEEEEGSSSDASPSRTSESPSARTQDASQSTLIRPSPVASEPEHLEDEEAVESPTGQAQAAARLSPARRAQARSSSDAEEGESVLEDAELEGAPATEQGRRDSADSGPGSAAADEEEADANEEANEGPIHLGTATSWAQHRALTNLFAPPSEDEEVPEKEASQTPPRGGRTPD</sequence>
<reference evidence="16" key="1">
    <citation type="submission" date="2021-01" db="EMBL/GenBank/DDBJ databases">
        <authorList>
            <person name="Eckstrom K.M.E."/>
        </authorList>
    </citation>
    <scope>NUCLEOTIDE SEQUENCE</scope>
    <source>
        <strain evidence="16">UVCC 0001</strain>
    </source>
</reference>
<feature type="compositionally biased region" description="Acidic residues" evidence="12">
    <location>
        <begin position="843"/>
        <end position="856"/>
    </location>
</feature>
<feature type="region of interest" description="Disordered" evidence="12">
    <location>
        <begin position="669"/>
        <end position="939"/>
    </location>
</feature>
<keyword evidence="2 11" id="KW-0813">Transport</keyword>
<name>A0AAD9INF1_PROWI</name>
<feature type="region of interest" description="Disordered" evidence="12">
    <location>
        <begin position="633"/>
        <end position="655"/>
    </location>
</feature>
<evidence type="ECO:0000256" key="10">
    <source>
        <dbReference type="ARBA" id="ARBA00023303"/>
    </source>
</evidence>
<keyword evidence="10 11" id="KW-0407">Ion channel</keyword>
<evidence type="ECO:0000256" key="5">
    <source>
        <dbReference type="ARBA" id="ARBA00022882"/>
    </source>
</evidence>
<feature type="compositionally biased region" description="Polar residues" evidence="12">
    <location>
        <begin position="776"/>
        <end position="799"/>
    </location>
</feature>
<dbReference type="InterPro" id="IPR013518">
    <property type="entry name" value="K_chnl_inward-rec_Kir_cyto"/>
</dbReference>
<evidence type="ECO:0000256" key="13">
    <source>
        <dbReference type="SAM" id="Phobius"/>
    </source>
</evidence>
<proteinExistence type="inferred from homology"/>
<feature type="compositionally biased region" description="Low complexity" evidence="12">
    <location>
        <begin position="823"/>
        <end position="841"/>
    </location>
</feature>
<comment type="similarity">
    <text evidence="11">Belongs to the inward rectifier-type potassium channel (TC 1.A.2.1) family.</text>
</comment>
<dbReference type="PRINTS" id="PR01320">
    <property type="entry name" value="KIRCHANNEL"/>
</dbReference>
<feature type="domain" description="Potassium channel inwardly rectifying transmembrane" evidence="14">
    <location>
        <begin position="45"/>
        <end position="171"/>
    </location>
</feature>
<evidence type="ECO:0000259" key="15">
    <source>
        <dbReference type="Pfam" id="PF17655"/>
    </source>
</evidence>
<keyword evidence="17" id="KW-1185">Reference proteome</keyword>
<evidence type="ECO:0000259" key="14">
    <source>
        <dbReference type="Pfam" id="PF01007"/>
    </source>
</evidence>
<dbReference type="Proteomes" id="UP001255856">
    <property type="component" value="Unassembled WGS sequence"/>
</dbReference>
<evidence type="ECO:0000256" key="12">
    <source>
        <dbReference type="SAM" id="MobiDB-lite"/>
    </source>
</evidence>
<gene>
    <name evidence="16" type="ORF">QBZ16_002456</name>
</gene>
<dbReference type="SUPFAM" id="SSF81296">
    <property type="entry name" value="E set domains"/>
    <property type="match status" value="2"/>
</dbReference>
<keyword evidence="7 13" id="KW-1133">Transmembrane helix</keyword>
<comment type="caution">
    <text evidence="16">The sequence shown here is derived from an EMBL/GenBank/DDBJ whole genome shotgun (WGS) entry which is preliminary data.</text>
</comment>
<feature type="compositionally biased region" description="Acidic residues" evidence="12">
    <location>
        <begin position="762"/>
        <end position="773"/>
    </location>
</feature>
<organism evidence="16 17">
    <name type="scientific">Prototheca wickerhamii</name>
    <dbReference type="NCBI Taxonomy" id="3111"/>
    <lineage>
        <taxon>Eukaryota</taxon>
        <taxon>Viridiplantae</taxon>
        <taxon>Chlorophyta</taxon>
        <taxon>core chlorophytes</taxon>
        <taxon>Trebouxiophyceae</taxon>
        <taxon>Chlorellales</taxon>
        <taxon>Chlorellaceae</taxon>
        <taxon>Prototheca</taxon>
    </lineage>
</organism>
<feature type="compositionally biased region" description="Acidic residues" evidence="12">
    <location>
        <begin position="879"/>
        <end position="891"/>
    </location>
</feature>
<protein>
    <submittedName>
        <fullName evidence="16">Uncharacterized protein</fullName>
    </submittedName>
</protein>
<dbReference type="GO" id="GO:0034702">
    <property type="term" value="C:monoatomic ion channel complex"/>
    <property type="evidence" value="ECO:0007669"/>
    <property type="project" value="UniProtKB-KW"/>
</dbReference>
<dbReference type="SUPFAM" id="SSF81324">
    <property type="entry name" value="Voltage-gated potassium channels"/>
    <property type="match status" value="1"/>
</dbReference>
<keyword evidence="3 11" id="KW-0633">Potassium transport</keyword>
<feature type="domain" description="Inward rectifier potassium channel C-terminal" evidence="15">
    <location>
        <begin position="180"/>
        <end position="304"/>
    </location>
</feature>
<evidence type="ECO:0000256" key="9">
    <source>
        <dbReference type="ARBA" id="ARBA00023136"/>
    </source>
</evidence>
<keyword evidence="5 11" id="KW-0851">Voltage-gated channel</keyword>
<dbReference type="GO" id="GO:0034765">
    <property type="term" value="P:regulation of monoatomic ion transmembrane transport"/>
    <property type="evidence" value="ECO:0007669"/>
    <property type="project" value="TreeGrafter"/>
</dbReference>
<dbReference type="PANTHER" id="PTHR11767:SF102">
    <property type="entry name" value="INWARDLY RECTIFYING POTASSIUM CHANNEL 1, ISOFORM F"/>
    <property type="match status" value="1"/>
</dbReference>
<dbReference type="EMBL" id="JASFZW010000002">
    <property type="protein sequence ID" value="KAK2080060.1"/>
    <property type="molecule type" value="Genomic_DNA"/>
</dbReference>